<gene>
    <name evidence="1" type="ORF">GHT07_20675</name>
</gene>
<dbReference type="OrthoDB" id="9132715at2"/>
<keyword evidence="2" id="KW-1185">Reference proteome</keyword>
<comment type="caution">
    <text evidence="1">The sequence shown here is derived from an EMBL/GenBank/DDBJ whole genome shotgun (WGS) entry which is preliminary data.</text>
</comment>
<dbReference type="NCBIfam" id="NF045605">
    <property type="entry name" value="xseB_Acin_var"/>
    <property type="match status" value="1"/>
</dbReference>
<dbReference type="AlphaFoldDB" id="A0A844B988"/>
<organism evidence="1 2">
    <name type="scientific">Caenimonas koreensis DSM 17982</name>
    <dbReference type="NCBI Taxonomy" id="1121255"/>
    <lineage>
        <taxon>Bacteria</taxon>
        <taxon>Pseudomonadati</taxon>
        <taxon>Pseudomonadota</taxon>
        <taxon>Betaproteobacteria</taxon>
        <taxon>Burkholderiales</taxon>
        <taxon>Comamonadaceae</taxon>
        <taxon>Caenimonas</taxon>
    </lineage>
</organism>
<evidence type="ECO:0000313" key="1">
    <source>
        <dbReference type="EMBL" id="MRD49692.1"/>
    </source>
</evidence>
<name>A0A844B988_9BURK</name>
<dbReference type="EMBL" id="WJBU01000030">
    <property type="protein sequence ID" value="MRD49692.1"/>
    <property type="molecule type" value="Genomic_DNA"/>
</dbReference>
<proteinExistence type="predicted"/>
<protein>
    <submittedName>
        <fullName evidence="1">Exodeoxyribonuclease VII</fullName>
    </submittedName>
</protein>
<evidence type="ECO:0000313" key="2">
    <source>
        <dbReference type="Proteomes" id="UP000487350"/>
    </source>
</evidence>
<dbReference type="Proteomes" id="UP000487350">
    <property type="component" value="Unassembled WGS sequence"/>
</dbReference>
<sequence>MTTFKEAFEVLNRHAKALREQEEPNIDDLLRIVNESVAAYRVCEERIAAVDAALQAALKDAATPGNEAR</sequence>
<reference evidence="1 2" key="1">
    <citation type="submission" date="2019-11" db="EMBL/GenBank/DDBJ databases">
        <title>Caenimonas koreensis gen. nov., sp. nov., isolated from activated sludge.</title>
        <authorList>
            <person name="Seung H.R."/>
        </authorList>
    </citation>
    <scope>NUCLEOTIDE SEQUENCE [LARGE SCALE GENOMIC DNA]</scope>
    <source>
        <strain evidence="1 2">EMB320</strain>
    </source>
</reference>
<accession>A0A844B988</accession>
<dbReference type="RefSeq" id="WP_153586986.1">
    <property type="nucleotide sequence ID" value="NZ_WJBU01000030.1"/>
</dbReference>